<feature type="transmembrane region" description="Helical" evidence="6">
    <location>
        <begin position="79"/>
        <end position="101"/>
    </location>
</feature>
<dbReference type="InterPro" id="IPR020846">
    <property type="entry name" value="MFS_dom"/>
</dbReference>
<keyword evidence="4 6" id="KW-1133">Transmembrane helix</keyword>
<gene>
    <name evidence="8" type="ORF">GCM10010468_08390</name>
</gene>
<evidence type="ECO:0000256" key="6">
    <source>
        <dbReference type="SAM" id="Phobius"/>
    </source>
</evidence>
<comment type="subcellular location">
    <subcellularLocation>
        <location evidence="1">Cell membrane</location>
        <topology evidence="1">Multi-pass membrane protein</topology>
    </subcellularLocation>
</comment>
<evidence type="ECO:0000256" key="5">
    <source>
        <dbReference type="ARBA" id="ARBA00023136"/>
    </source>
</evidence>
<dbReference type="PRINTS" id="PR01036">
    <property type="entry name" value="TCRTETB"/>
</dbReference>
<dbReference type="PANTHER" id="PTHR42718">
    <property type="entry name" value="MAJOR FACILITATOR SUPERFAMILY MULTIDRUG TRANSPORTER MFSC"/>
    <property type="match status" value="1"/>
</dbReference>
<feature type="transmembrane region" description="Helical" evidence="6">
    <location>
        <begin position="163"/>
        <end position="180"/>
    </location>
</feature>
<feature type="transmembrane region" description="Helical" evidence="6">
    <location>
        <begin position="260"/>
        <end position="283"/>
    </location>
</feature>
<dbReference type="InterPro" id="IPR036259">
    <property type="entry name" value="MFS_trans_sf"/>
</dbReference>
<evidence type="ECO:0000256" key="1">
    <source>
        <dbReference type="ARBA" id="ARBA00004651"/>
    </source>
</evidence>
<feature type="transmembrane region" description="Helical" evidence="6">
    <location>
        <begin position="12"/>
        <end position="32"/>
    </location>
</feature>
<feature type="transmembrane region" description="Helical" evidence="6">
    <location>
        <begin position="395"/>
        <end position="412"/>
    </location>
</feature>
<keyword evidence="2" id="KW-0813">Transport</keyword>
<keyword evidence="9" id="KW-1185">Reference proteome</keyword>
<dbReference type="InterPro" id="IPR011701">
    <property type="entry name" value="MFS"/>
</dbReference>
<dbReference type="PROSITE" id="PS50850">
    <property type="entry name" value="MFS"/>
    <property type="match status" value="1"/>
</dbReference>
<dbReference type="PANTHER" id="PTHR42718:SF9">
    <property type="entry name" value="MAJOR FACILITATOR SUPERFAMILY MULTIDRUG TRANSPORTER MFSC"/>
    <property type="match status" value="1"/>
</dbReference>
<dbReference type="EMBL" id="BAAAUV010000002">
    <property type="protein sequence ID" value="GAA3197304.1"/>
    <property type="molecule type" value="Genomic_DNA"/>
</dbReference>
<feature type="transmembrane region" description="Helical" evidence="6">
    <location>
        <begin position="107"/>
        <end position="126"/>
    </location>
</feature>
<keyword evidence="5 6" id="KW-0472">Membrane</keyword>
<comment type="caution">
    <text evidence="8">The sequence shown here is derived from an EMBL/GenBank/DDBJ whole genome shotgun (WGS) entry which is preliminary data.</text>
</comment>
<keyword evidence="3 6" id="KW-0812">Transmembrane</keyword>
<feature type="transmembrane region" description="Helical" evidence="6">
    <location>
        <begin position="418"/>
        <end position="437"/>
    </location>
</feature>
<accession>A0ABP6PZC7</accession>
<evidence type="ECO:0000256" key="2">
    <source>
        <dbReference type="ARBA" id="ARBA00022448"/>
    </source>
</evidence>
<dbReference type="RefSeq" id="WP_344822311.1">
    <property type="nucleotide sequence ID" value="NZ_BAAAUV010000002.1"/>
</dbReference>
<dbReference type="Pfam" id="PF07690">
    <property type="entry name" value="MFS_1"/>
    <property type="match status" value="1"/>
</dbReference>
<organism evidence="8 9">
    <name type="scientific">Actinocorallia longicatena</name>
    <dbReference type="NCBI Taxonomy" id="111803"/>
    <lineage>
        <taxon>Bacteria</taxon>
        <taxon>Bacillati</taxon>
        <taxon>Actinomycetota</taxon>
        <taxon>Actinomycetes</taxon>
        <taxon>Streptosporangiales</taxon>
        <taxon>Thermomonosporaceae</taxon>
        <taxon>Actinocorallia</taxon>
    </lineage>
</organism>
<protein>
    <submittedName>
        <fullName evidence="8">MFS transporter</fullName>
    </submittedName>
</protein>
<evidence type="ECO:0000313" key="8">
    <source>
        <dbReference type="EMBL" id="GAA3197304.1"/>
    </source>
</evidence>
<evidence type="ECO:0000259" key="7">
    <source>
        <dbReference type="PROSITE" id="PS50850"/>
    </source>
</evidence>
<reference evidence="9" key="1">
    <citation type="journal article" date="2019" name="Int. J. Syst. Evol. Microbiol.">
        <title>The Global Catalogue of Microorganisms (GCM) 10K type strain sequencing project: providing services to taxonomists for standard genome sequencing and annotation.</title>
        <authorList>
            <consortium name="The Broad Institute Genomics Platform"/>
            <consortium name="The Broad Institute Genome Sequencing Center for Infectious Disease"/>
            <person name="Wu L."/>
            <person name="Ma J."/>
        </authorList>
    </citation>
    <scope>NUCLEOTIDE SEQUENCE [LARGE SCALE GENOMIC DNA]</scope>
    <source>
        <strain evidence="9">JCM 9377</strain>
    </source>
</reference>
<dbReference type="SUPFAM" id="SSF103473">
    <property type="entry name" value="MFS general substrate transporter"/>
    <property type="match status" value="1"/>
</dbReference>
<dbReference type="Proteomes" id="UP001501237">
    <property type="component" value="Unassembled WGS sequence"/>
</dbReference>
<evidence type="ECO:0000256" key="4">
    <source>
        <dbReference type="ARBA" id="ARBA00022989"/>
    </source>
</evidence>
<feature type="transmembrane region" description="Helical" evidence="6">
    <location>
        <begin position="52"/>
        <end position="72"/>
    </location>
</feature>
<feature type="domain" description="Major facilitator superfamily (MFS) profile" evidence="7">
    <location>
        <begin position="10"/>
        <end position="441"/>
    </location>
</feature>
<feature type="transmembrane region" description="Helical" evidence="6">
    <location>
        <begin position="289"/>
        <end position="311"/>
    </location>
</feature>
<dbReference type="Gene3D" id="1.20.1720.10">
    <property type="entry name" value="Multidrug resistance protein D"/>
    <property type="match status" value="1"/>
</dbReference>
<feature type="transmembrane region" description="Helical" evidence="6">
    <location>
        <begin position="138"/>
        <end position="157"/>
    </location>
</feature>
<evidence type="ECO:0000256" key="3">
    <source>
        <dbReference type="ARBA" id="ARBA00022692"/>
    </source>
</evidence>
<proteinExistence type="predicted"/>
<dbReference type="CDD" id="cd17321">
    <property type="entry name" value="MFS_MMR_MDR_like"/>
    <property type="match status" value="1"/>
</dbReference>
<name>A0ABP6PZC7_9ACTN</name>
<dbReference type="Gene3D" id="1.20.1250.20">
    <property type="entry name" value="MFS general substrate transporter like domains"/>
    <property type="match status" value="1"/>
</dbReference>
<sequence>MHTQRLMSPRIVGISLGYFMVMIDATILNVALPDISRDLGGSVTSQQWTVSAYALAFGALLLSSGAVADRFGATRVFRFGIAAFAAASLLCALAPSLWLLIALRAVQGAAAASVPASTLALLGLMYPEAGERARAVGLWAALTGIGFAAGPMLGGILVEAGGWRTVFLVNLPVAVAGLLLSRGLGVETPGKPTRLDPRSQLAAIAALALLTDTVIELPHGGALVPGLLTVVAAAALVAAERRSPAPAFPPVLTRIRDIRTALTIGVFIQFQMVGGLFVLGLYFLDARHFSALETGFAFVPLTVGPMLAPAVGRLTGRLGARRLVRTGLTLTVAGNALIAAAVLTEAPFPLLIAAMIVMGWSVPFSMVPLTAQLVGAAPAGTGGTAGGLFNAVRQIGGALGVAVLGALVASYGPADGTGYALAVSAVLTGAVLLGLVASDLRVVAAAPVASEA</sequence>
<evidence type="ECO:0000313" key="9">
    <source>
        <dbReference type="Proteomes" id="UP001501237"/>
    </source>
</evidence>